<keyword evidence="2" id="KW-1185">Reference proteome</keyword>
<gene>
    <name evidence="1" type="ORF">BI308_16815</name>
</gene>
<dbReference type="Proteomes" id="UP000183940">
    <property type="component" value="Unassembled WGS sequence"/>
</dbReference>
<organism evidence="1 2">
    <name type="scientific">Roseofilum reptotaenium AO1-A</name>
    <dbReference type="NCBI Taxonomy" id="1925591"/>
    <lineage>
        <taxon>Bacteria</taxon>
        <taxon>Bacillati</taxon>
        <taxon>Cyanobacteriota</taxon>
        <taxon>Cyanophyceae</taxon>
        <taxon>Desertifilales</taxon>
        <taxon>Desertifilaceae</taxon>
        <taxon>Roseofilum</taxon>
    </lineage>
</organism>
<name>A0A1L9QP65_9CYAN</name>
<dbReference type="STRING" id="1925591.BI308_16815"/>
<comment type="caution">
    <text evidence="1">The sequence shown here is derived from an EMBL/GenBank/DDBJ whole genome shotgun (WGS) entry which is preliminary data.</text>
</comment>
<protein>
    <recommendedName>
        <fullName evidence="3">Tc1-like transposase DDE domain-containing protein</fullName>
    </recommendedName>
</protein>
<reference evidence="1" key="1">
    <citation type="submission" date="2016-10" db="EMBL/GenBank/DDBJ databases">
        <title>CRISPR-Cas defence system in Roseofilum reptotaenium: evidence of a bacteriophage-cyanobacterium arms race in the coral black band disease.</title>
        <authorList>
            <person name="Buerger P."/>
            <person name="Wood-Charlson E.M."/>
            <person name="Weynberg K.D."/>
            <person name="Willis B."/>
            <person name="Van Oppen M.J."/>
        </authorList>
    </citation>
    <scope>NUCLEOTIDE SEQUENCE [LARGE SCALE GENOMIC DNA]</scope>
    <source>
        <strain evidence="1">AO1-A</strain>
    </source>
</reference>
<dbReference type="EMBL" id="MLAW01000031">
    <property type="protein sequence ID" value="OJJ24460.1"/>
    <property type="molecule type" value="Genomic_DNA"/>
</dbReference>
<dbReference type="AlphaFoldDB" id="A0A1L9QP65"/>
<dbReference type="GO" id="GO:0003676">
    <property type="term" value="F:nucleic acid binding"/>
    <property type="evidence" value="ECO:0007669"/>
    <property type="project" value="InterPro"/>
</dbReference>
<evidence type="ECO:0000313" key="2">
    <source>
        <dbReference type="Proteomes" id="UP000183940"/>
    </source>
</evidence>
<accession>A0A1L9QP65</accession>
<evidence type="ECO:0000313" key="1">
    <source>
        <dbReference type="EMBL" id="OJJ24460.1"/>
    </source>
</evidence>
<dbReference type="Gene3D" id="3.30.420.10">
    <property type="entry name" value="Ribonuclease H-like superfamily/Ribonuclease H"/>
    <property type="match status" value="1"/>
</dbReference>
<proteinExistence type="predicted"/>
<sequence length="89" mass="9797">MPTFAKAIGAGATKRILLTINGAGWHRSGKVKIPDGIHIKLLPPYSPGLQPAERLWPLMEEPLVHQCLTLANSMQEQVRHLTQFHGLPA</sequence>
<dbReference type="InterPro" id="IPR036397">
    <property type="entry name" value="RNaseH_sf"/>
</dbReference>
<evidence type="ECO:0008006" key="3">
    <source>
        <dbReference type="Google" id="ProtNLM"/>
    </source>
</evidence>